<gene>
    <name evidence="1" type="ORF">GCM10009688_24450</name>
</gene>
<protein>
    <submittedName>
        <fullName evidence="1">DUF2332 domain-containing protein</fullName>
    </submittedName>
</protein>
<comment type="caution">
    <text evidence="1">The sequence shown here is derived from an EMBL/GenBank/DDBJ whole genome shotgun (WGS) entry which is preliminary data.</text>
</comment>
<proteinExistence type="predicted"/>
<evidence type="ECO:0000313" key="1">
    <source>
        <dbReference type="EMBL" id="GAA1918526.1"/>
    </source>
</evidence>
<dbReference type="EMBL" id="BAAALV010000005">
    <property type="protein sequence ID" value="GAA1918526.1"/>
    <property type="molecule type" value="Genomic_DNA"/>
</dbReference>
<sequence>MTTATAAGYERFAAVEARGVSPLYEEWAASIADDDAVLALIESLPRPKRQPNLVFAAARLAGAPLARYPEFREWLLARWSAVEPIIQSRMTQTNEAGRCAVLLPLLSRIEGPVALIEAGASAGFCLYPDRYSYRYQADDGEQLVHPAAGSSTVELPCTLTGTAVPERLPDVVWRAGIDLNPLDVQDFEDMAWLETLVWPEHEERRDRLRAVAKVAAEDPPHLVRGDIVEEIPQLVDKAPKDATVVVFHSAVLPYLEPDHRKRFVDLVQGLDVTWISNEGEGVLPAVKDQLPRGAEGRLVLSLAGVPQAFTGPHGQSYEAL</sequence>
<evidence type="ECO:0000313" key="2">
    <source>
        <dbReference type="Proteomes" id="UP001500784"/>
    </source>
</evidence>
<organism evidence="1 2">
    <name type="scientific">Arthrobacter gandavensis</name>
    <dbReference type="NCBI Taxonomy" id="169960"/>
    <lineage>
        <taxon>Bacteria</taxon>
        <taxon>Bacillati</taxon>
        <taxon>Actinomycetota</taxon>
        <taxon>Actinomycetes</taxon>
        <taxon>Micrococcales</taxon>
        <taxon>Micrococcaceae</taxon>
        <taxon>Arthrobacter</taxon>
    </lineage>
</organism>
<dbReference type="InterPro" id="IPR011200">
    <property type="entry name" value="UCP012608"/>
</dbReference>
<keyword evidence="2" id="KW-1185">Reference proteome</keyword>
<name>A0ABN2PFI0_9MICC</name>
<dbReference type="RefSeq" id="WP_152229035.1">
    <property type="nucleotide sequence ID" value="NZ_BAAALV010000005.1"/>
</dbReference>
<dbReference type="Proteomes" id="UP001500784">
    <property type="component" value="Unassembled WGS sequence"/>
</dbReference>
<reference evidence="1 2" key="1">
    <citation type="journal article" date="2019" name="Int. J. Syst. Evol. Microbiol.">
        <title>The Global Catalogue of Microorganisms (GCM) 10K type strain sequencing project: providing services to taxonomists for standard genome sequencing and annotation.</title>
        <authorList>
            <consortium name="The Broad Institute Genomics Platform"/>
            <consortium name="The Broad Institute Genome Sequencing Center for Infectious Disease"/>
            <person name="Wu L."/>
            <person name="Ma J."/>
        </authorList>
    </citation>
    <scope>NUCLEOTIDE SEQUENCE [LARGE SCALE GENOMIC DNA]</scope>
    <source>
        <strain evidence="1 2">JCM 13316</strain>
    </source>
</reference>
<accession>A0ABN2PFI0</accession>
<dbReference type="Pfam" id="PF10094">
    <property type="entry name" value="DUF2332"/>
    <property type="match status" value="1"/>
</dbReference>